<dbReference type="OrthoDB" id="9807853at2"/>
<dbReference type="Pfam" id="PF13784">
    <property type="entry name" value="Fic_N"/>
    <property type="match status" value="1"/>
</dbReference>
<dbReference type="InterPro" id="IPR025758">
    <property type="entry name" value="Fic/DOC_N"/>
</dbReference>
<gene>
    <name evidence="2" type="ORF">Lgee_0833</name>
</gene>
<dbReference type="PANTHER" id="PTHR13504">
    <property type="entry name" value="FIDO DOMAIN-CONTAINING PROTEIN DDB_G0283145"/>
    <property type="match status" value="1"/>
</dbReference>
<keyword evidence="1" id="KW-0548">Nucleotidyltransferase</keyword>
<dbReference type="GO" id="GO:0042803">
    <property type="term" value="F:protein homodimerization activity"/>
    <property type="evidence" value="ECO:0007669"/>
    <property type="project" value="UniProtKB-UniRule"/>
</dbReference>
<dbReference type="PIRSF" id="PIRSF038925">
    <property type="entry name" value="AMP-prot_trans"/>
    <property type="match status" value="1"/>
</dbReference>
<keyword evidence="3" id="KW-1185">Reference proteome</keyword>
<evidence type="ECO:0000313" key="2">
    <source>
        <dbReference type="EMBL" id="KTD01564.1"/>
    </source>
</evidence>
<dbReference type="GO" id="GO:0005524">
    <property type="term" value="F:ATP binding"/>
    <property type="evidence" value="ECO:0007669"/>
    <property type="project" value="UniProtKB-UniRule"/>
</dbReference>
<comment type="caution">
    <text evidence="2">The sequence shown here is derived from an EMBL/GenBank/DDBJ whole genome shotgun (WGS) entry which is preliminary data.</text>
</comment>
<name>A0A0W0U1K8_9GAMM</name>
<dbReference type="GO" id="GO:0070733">
    <property type="term" value="F:AMPylase activity"/>
    <property type="evidence" value="ECO:0007669"/>
    <property type="project" value="UniProtKB-UniRule"/>
</dbReference>
<dbReference type="Pfam" id="PF21248">
    <property type="entry name" value="SoFic-like_C"/>
    <property type="match status" value="1"/>
</dbReference>
<dbReference type="InterPro" id="IPR003812">
    <property type="entry name" value="Fido"/>
</dbReference>
<evidence type="ECO:0000256" key="1">
    <source>
        <dbReference type="PIRNR" id="PIRNR038925"/>
    </source>
</evidence>
<reference evidence="2 3" key="1">
    <citation type="submission" date="2015-11" db="EMBL/GenBank/DDBJ databases">
        <title>Genomic analysis of 38 Legionella species identifies large and diverse effector repertoires.</title>
        <authorList>
            <person name="Burstein D."/>
            <person name="Amaro F."/>
            <person name="Zusman T."/>
            <person name="Lifshitz Z."/>
            <person name="Cohen O."/>
            <person name="Gilbert J.A."/>
            <person name="Pupko T."/>
            <person name="Shuman H.A."/>
            <person name="Segal G."/>
        </authorList>
    </citation>
    <scope>NUCLEOTIDE SEQUENCE [LARGE SCALE GENOMIC DNA]</scope>
    <source>
        <strain evidence="2 3">ATCC 49504</strain>
    </source>
</reference>
<dbReference type="PANTHER" id="PTHR13504:SF35">
    <property type="entry name" value="PROTEIN ADENYLYLTRANSFERASE SOFIC"/>
    <property type="match status" value="1"/>
</dbReference>
<proteinExistence type="predicted"/>
<dbReference type="STRING" id="45065.Lgee_0833"/>
<dbReference type="InterPro" id="IPR036597">
    <property type="entry name" value="Fido-like_dom_sf"/>
</dbReference>
<accession>A0A0W0U1K8</accession>
<dbReference type="InterPro" id="IPR026287">
    <property type="entry name" value="SoFic-like"/>
</dbReference>
<comment type="subunit">
    <text evidence="1">Homodimer.</text>
</comment>
<dbReference type="InterPro" id="IPR040198">
    <property type="entry name" value="Fido_containing"/>
</dbReference>
<dbReference type="NCBIfam" id="NF046030">
    <property type="entry name" value="ProtAdlyltaseSoFic"/>
    <property type="match status" value="1"/>
</dbReference>
<dbReference type="InterPro" id="IPR048770">
    <property type="entry name" value="SoFic-like_C"/>
</dbReference>
<sequence>MKIDVTKAYNELPALPPEQDIETKKILKVCIEARASLAELRKSAEMLPNQSVLINSLPLLEAQASSEIENIVTTTDKLFQYANSSSEANIDSATKEALRYRTALREGFESIKYRPLNTVLAEKLCSTLHGIEMTVRKASGTALYNQTTGEIIYTPPEGEMLLRKKLHNWEVFLHDKNDIDPLIKMAIGHYQFEAIHPFTDGNGRTGRILNILYLIEQELLTIPILYLSRYIIRHKKEYYQYLLNVTLNSDWESWIIFMLNAVANTSQWTCNKITSIVGLMEETIDYVKTKQPKIYSRELVELLFTQPYCRISNVVDAGIVKRQTAAEYLQKLVSEGVLKEIEAGREKIYINTRLMQILFSETDSDIKFVATGEKQ</sequence>
<keyword evidence="1" id="KW-0547">Nucleotide-binding</keyword>
<organism evidence="2 3">
    <name type="scientific">Legionella geestiana</name>
    <dbReference type="NCBI Taxonomy" id="45065"/>
    <lineage>
        <taxon>Bacteria</taxon>
        <taxon>Pseudomonadati</taxon>
        <taxon>Pseudomonadota</taxon>
        <taxon>Gammaproteobacteria</taxon>
        <taxon>Legionellales</taxon>
        <taxon>Legionellaceae</taxon>
        <taxon>Legionella</taxon>
    </lineage>
</organism>
<dbReference type="EC" id="2.7.7.108" evidence="1"/>
<dbReference type="RefSeq" id="WP_028386748.1">
    <property type="nucleotide sequence ID" value="NZ_CAAAHN010000028.1"/>
</dbReference>
<dbReference type="SUPFAM" id="SSF140931">
    <property type="entry name" value="Fic-like"/>
    <property type="match status" value="1"/>
</dbReference>
<comment type="catalytic activity">
    <reaction evidence="1">
        <text>L-tyrosyl-[protein] + ATP = O-(5'-adenylyl)-L-tyrosyl-[protein] + diphosphate</text>
        <dbReference type="Rhea" id="RHEA:54288"/>
        <dbReference type="Rhea" id="RHEA-COMP:10136"/>
        <dbReference type="Rhea" id="RHEA-COMP:13846"/>
        <dbReference type="ChEBI" id="CHEBI:30616"/>
        <dbReference type="ChEBI" id="CHEBI:33019"/>
        <dbReference type="ChEBI" id="CHEBI:46858"/>
        <dbReference type="ChEBI" id="CHEBI:83624"/>
        <dbReference type="EC" id="2.7.7.108"/>
    </reaction>
</comment>
<keyword evidence="1" id="KW-0067">ATP-binding</keyword>
<protein>
    <recommendedName>
        <fullName evidence="1">Protein adenylyltransferase</fullName>
        <ecNumber evidence="1">2.7.7.108</ecNumber>
    </recommendedName>
    <alternativeName>
        <fullName evidence="1">AMPylator</fullName>
    </alternativeName>
</protein>
<comment type="function">
    <text evidence="1">Adenylyltransferase that mediates the addition of adenosine 5'-monophosphate (AMP) to specific residues of target proteins.</text>
</comment>
<keyword evidence="1" id="KW-0808">Transferase</keyword>
<dbReference type="PROSITE" id="PS51459">
    <property type="entry name" value="FIDO"/>
    <property type="match status" value="1"/>
</dbReference>
<evidence type="ECO:0000313" key="3">
    <source>
        <dbReference type="Proteomes" id="UP000054785"/>
    </source>
</evidence>
<dbReference type="Gene3D" id="1.10.3290.10">
    <property type="entry name" value="Fido-like domain"/>
    <property type="match status" value="1"/>
</dbReference>
<dbReference type="AlphaFoldDB" id="A0A0W0U1K8"/>
<dbReference type="GO" id="GO:0000287">
    <property type="term" value="F:magnesium ion binding"/>
    <property type="evidence" value="ECO:0007669"/>
    <property type="project" value="UniProtKB-UniRule"/>
</dbReference>
<dbReference type="Pfam" id="PF02661">
    <property type="entry name" value="Fic"/>
    <property type="match status" value="1"/>
</dbReference>
<dbReference type="Proteomes" id="UP000054785">
    <property type="component" value="Unassembled WGS sequence"/>
</dbReference>
<dbReference type="PATRIC" id="fig|45065.4.peg.892"/>
<dbReference type="EMBL" id="LNYC01000027">
    <property type="protein sequence ID" value="KTD01564.1"/>
    <property type="molecule type" value="Genomic_DNA"/>
</dbReference>
<comment type="catalytic activity">
    <reaction evidence="1">
        <text>L-threonyl-[protein] + ATP = 3-O-(5'-adenylyl)-L-threonyl-[protein] + diphosphate</text>
        <dbReference type="Rhea" id="RHEA:54292"/>
        <dbReference type="Rhea" id="RHEA-COMP:11060"/>
        <dbReference type="Rhea" id="RHEA-COMP:13847"/>
        <dbReference type="ChEBI" id="CHEBI:30013"/>
        <dbReference type="ChEBI" id="CHEBI:30616"/>
        <dbReference type="ChEBI" id="CHEBI:33019"/>
        <dbReference type="ChEBI" id="CHEBI:138113"/>
        <dbReference type="EC" id="2.7.7.108"/>
    </reaction>
</comment>